<dbReference type="PIRSF" id="PIRSF000513">
    <property type="entry name" value="Thz_kinase"/>
    <property type="match status" value="1"/>
</dbReference>
<dbReference type="CDD" id="cd01170">
    <property type="entry name" value="THZ_kinase"/>
    <property type="match status" value="1"/>
</dbReference>
<accession>L1ITD0</accession>
<dbReference type="KEGG" id="gtt:GUITHDRAFT_89187"/>
<dbReference type="InterPro" id="IPR000417">
    <property type="entry name" value="Hyethyz_kinase"/>
</dbReference>
<evidence type="ECO:0000256" key="5">
    <source>
        <dbReference type="ARBA" id="ARBA00022679"/>
    </source>
</evidence>
<dbReference type="GO" id="GO:0009228">
    <property type="term" value="P:thiamine biosynthetic process"/>
    <property type="evidence" value="ECO:0007669"/>
    <property type="project" value="UniProtKB-KW"/>
</dbReference>
<reference evidence="14" key="2">
    <citation type="submission" date="2012-11" db="EMBL/GenBank/DDBJ databases">
        <authorList>
            <person name="Kuo A."/>
            <person name="Curtis B.A."/>
            <person name="Tanifuji G."/>
            <person name="Burki F."/>
            <person name="Gruber A."/>
            <person name="Irimia M."/>
            <person name="Maruyama S."/>
            <person name="Arias M.C."/>
            <person name="Ball S.G."/>
            <person name="Gile G.H."/>
            <person name="Hirakawa Y."/>
            <person name="Hopkins J.F."/>
            <person name="Rensing S.A."/>
            <person name="Schmutz J."/>
            <person name="Symeonidi A."/>
            <person name="Elias M."/>
            <person name="Eveleigh R.J."/>
            <person name="Herman E.K."/>
            <person name="Klute M.J."/>
            <person name="Nakayama T."/>
            <person name="Obornik M."/>
            <person name="Reyes-Prieto A."/>
            <person name="Armbrust E.V."/>
            <person name="Aves S.J."/>
            <person name="Beiko R.G."/>
            <person name="Coutinho P."/>
            <person name="Dacks J.B."/>
            <person name="Durnford D.G."/>
            <person name="Fast N.M."/>
            <person name="Green B.R."/>
            <person name="Grisdale C."/>
            <person name="Hempe F."/>
            <person name="Henrissat B."/>
            <person name="Hoppner M.P."/>
            <person name="Ishida K.-I."/>
            <person name="Kim E."/>
            <person name="Koreny L."/>
            <person name="Kroth P.G."/>
            <person name="Liu Y."/>
            <person name="Malik S.-B."/>
            <person name="Maier U.G."/>
            <person name="McRose D."/>
            <person name="Mock T."/>
            <person name="Neilson J.A."/>
            <person name="Onodera N.T."/>
            <person name="Poole A.M."/>
            <person name="Pritham E.J."/>
            <person name="Richards T.A."/>
            <person name="Rocap G."/>
            <person name="Roy S.W."/>
            <person name="Sarai C."/>
            <person name="Schaack S."/>
            <person name="Shirato S."/>
            <person name="Slamovits C.H."/>
            <person name="Spencer D.F."/>
            <person name="Suzuki S."/>
            <person name="Worden A.Z."/>
            <person name="Zauner S."/>
            <person name="Barry K."/>
            <person name="Bell C."/>
            <person name="Bharti A.K."/>
            <person name="Crow J.A."/>
            <person name="Grimwood J."/>
            <person name="Kramer R."/>
            <person name="Lindquist E."/>
            <person name="Lucas S."/>
            <person name="Salamov A."/>
            <person name="McFadden G.I."/>
            <person name="Lane C.E."/>
            <person name="Keeling P.J."/>
            <person name="Gray M.W."/>
            <person name="Grigoriev I.V."/>
            <person name="Archibald J.M."/>
        </authorList>
    </citation>
    <scope>NUCLEOTIDE SEQUENCE</scope>
    <source>
        <strain evidence="14">CCMP2712</strain>
    </source>
</reference>
<sequence>MPLLHQPAELINSLREQNPLVMCIQNYVAMDFSANVLLAAGASPAMVNAVEEAEGFTKISSALSINVGTALTPHWIKAMELAASTAHDCGKPWVLDPVGCGATAHRNEQCAMLMERRPTVVRGNASEIMALANACKVEVVGGGSAGGGKGVDSTAGSEEALPAGIALAKRFKCVIAISGAVDIITDGSTKVLIRNGQEILTKITAAGCSLSTLCAAYCAVCNSALDAVTAAFLHFCIASDMTAEMVEVKGPGTHRVHLIDNLYNLSSAALADRAKFEVHEL</sequence>
<dbReference type="EC" id="2.7.1.50" evidence="4"/>
<comment type="pathway">
    <text evidence="3">Cofactor biosynthesis; thiamine diphosphate biosynthesis; 4-methyl-5-(2-phosphoethyl)-thiazole from 5-(2-hydroxyethyl)-4-methylthiazole: step 1/1.</text>
</comment>
<keyword evidence="7" id="KW-0547">Nucleotide-binding</keyword>
<dbReference type="GO" id="GO:0009229">
    <property type="term" value="P:thiamine diphosphate biosynthetic process"/>
    <property type="evidence" value="ECO:0007669"/>
    <property type="project" value="UniProtKB-UniPathway"/>
</dbReference>
<evidence type="ECO:0000256" key="8">
    <source>
        <dbReference type="ARBA" id="ARBA00022777"/>
    </source>
</evidence>
<keyword evidence="5" id="KW-0808">Transferase</keyword>
<evidence type="ECO:0000256" key="1">
    <source>
        <dbReference type="ARBA" id="ARBA00001771"/>
    </source>
</evidence>
<comment type="catalytic activity">
    <reaction evidence="1">
        <text>5-(2-hydroxyethyl)-4-methylthiazole + ATP = 4-methyl-5-(2-phosphooxyethyl)-thiazole + ADP + H(+)</text>
        <dbReference type="Rhea" id="RHEA:24212"/>
        <dbReference type="ChEBI" id="CHEBI:15378"/>
        <dbReference type="ChEBI" id="CHEBI:17957"/>
        <dbReference type="ChEBI" id="CHEBI:30616"/>
        <dbReference type="ChEBI" id="CHEBI:58296"/>
        <dbReference type="ChEBI" id="CHEBI:456216"/>
        <dbReference type="EC" id="2.7.1.50"/>
    </reaction>
</comment>
<evidence type="ECO:0000256" key="2">
    <source>
        <dbReference type="ARBA" id="ARBA00001946"/>
    </source>
</evidence>
<dbReference type="RefSeq" id="XP_005826075.1">
    <property type="nucleotide sequence ID" value="XM_005826018.1"/>
</dbReference>
<evidence type="ECO:0000256" key="6">
    <source>
        <dbReference type="ARBA" id="ARBA00022723"/>
    </source>
</evidence>
<keyword evidence="11" id="KW-0784">Thiamine biosynthesis</keyword>
<dbReference type="UniPathway" id="UPA00060">
    <property type="reaction ID" value="UER00139"/>
</dbReference>
<dbReference type="HOGENOM" id="CLU_019943_0_1_1"/>
<organism evidence="12">
    <name type="scientific">Guillardia theta (strain CCMP2712)</name>
    <name type="common">Cryptophyte</name>
    <dbReference type="NCBI Taxonomy" id="905079"/>
    <lineage>
        <taxon>Eukaryota</taxon>
        <taxon>Cryptophyceae</taxon>
        <taxon>Pyrenomonadales</taxon>
        <taxon>Geminigeraceae</taxon>
        <taxon>Guillardia</taxon>
    </lineage>
</organism>
<gene>
    <name evidence="12" type="ORF">GUITHDRAFT_89187</name>
</gene>
<evidence type="ECO:0000256" key="4">
    <source>
        <dbReference type="ARBA" id="ARBA00012129"/>
    </source>
</evidence>
<dbReference type="Gene3D" id="3.40.1190.20">
    <property type="match status" value="1"/>
</dbReference>
<dbReference type="PaxDb" id="55529-EKX39095"/>
<reference evidence="12 14" key="1">
    <citation type="journal article" date="2012" name="Nature">
        <title>Algal genomes reveal evolutionary mosaicism and the fate of nucleomorphs.</title>
        <authorList>
            <consortium name="DOE Joint Genome Institute"/>
            <person name="Curtis B.A."/>
            <person name="Tanifuji G."/>
            <person name="Burki F."/>
            <person name="Gruber A."/>
            <person name="Irimia M."/>
            <person name="Maruyama S."/>
            <person name="Arias M.C."/>
            <person name="Ball S.G."/>
            <person name="Gile G.H."/>
            <person name="Hirakawa Y."/>
            <person name="Hopkins J.F."/>
            <person name="Kuo A."/>
            <person name="Rensing S.A."/>
            <person name="Schmutz J."/>
            <person name="Symeonidi A."/>
            <person name="Elias M."/>
            <person name="Eveleigh R.J."/>
            <person name="Herman E.K."/>
            <person name="Klute M.J."/>
            <person name="Nakayama T."/>
            <person name="Obornik M."/>
            <person name="Reyes-Prieto A."/>
            <person name="Armbrust E.V."/>
            <person name="Aves S.J."/>
            <person name="Beiko R.G."/>
            <person name="Coutinho P."/>
            <person name="Dacks J.B."/>
            <person name="Durnford D.G."/>
            <person name="Fast N.M."/>
            <person name="Green B.R."/>
            <person name="Grisdale C.J."/>
            <person name="Hempel F."/>
            <person name="Henrissat B."/>
            <person name="Hoppner M.P."/>
            <person name="Ishida K."/>
            <person name="Kim E."/>
            <person name="Koreny L."/>
            <person name="Kroth P.G."/>
            <person name="Liu Y."/>
            <person name="Malik S.B."/>
            <person name="Maier U.G."/>
            <person name="McRose D."/>
            <person name="Mock T."/>
            <person name="Neilson J.A."/>
            <person name="Onodera N.T."/>
            <person name="Poole A.M."/>
            <person name="Pritham E.J."/>
            <person name="Richards T.A."/>
            <person name="Rocap G."/>
            <person name="Roy S.W."/>
            <person name="Sarai C."/>
            <person name="Schaack S."/>
            <person name="Shirato S."/>
            <person name="Slamovits C.H."/>
            <person name="Spencer D.F."/>
            <person name="Suzuki S."/>
            <person name="Worden A.Z."/>
            <person name="Zauner S."/>
            <person name="Barry K."/>
            <person name="Bell C."/>
            <person name="Bharti A.K."/>
            <person name="Crow J.A."/>
            <person name="Grimwood J."/>
            <person name="Kramer R."/>
            <person name="Lindquist E."/>
            <person name="Lucas S."/>
            <person name="Salamov A."/>
            <person name="McFadden G.I."/>
            <person name="Lane C.E."/>
            <person name="Keeling P.J."/>
            <person name="Gray M.W."/>
            <person name="Grigoriev I.V."/>
            <person name="Archibald J.M."/>
        </authorList>
    </citation>
    <scope>NUCLEOTIDE SEQUENCE</scope>
    <source>
        <strain evidence="12 14">CCMP2712</strain>
    </source>
</reference>
<evidence type="ECO:0000313" key="13">
    <source>
        <dbReference type="EnsemblProtists" id="EKX39095"/>
    </source>
</evidence>
<proteinExistence type="inferred from homology"/>
<evidence type="ECO:0000256" key="3">
    <source>
        <dbReference type="ARBA" id="ARBA00004868"/>
    </source>
</evidence>
<dbReference type="InterPro" id="IPR029056">
    <property type="entry name" value="Ribokinase-like"/>
</dbReference>
<dbReference type="Proteomes" id="UP000011087">
    <property type="component" value="Unassembled WGS sequence"/>
</dbReference>
<reference evidence="13" key="3">
    <citation type="submission" date="2015-06" db="UniProtKB">
        <authorList>
            <consortium name="EnsemblProtists"/>
        </authorList>
    </citation>
    <scope>IDENTIFICATION</scope>
</reference>
<evidence type="ECO:0000313" key="14">
    <source>
        <dbReference type="Proteomes" id="UP000011087"/>
    </source>
</evidence>
<comment type="cofactor">
    <cofactor evidence="2">
        <name>Mg(2+)</name>
        <dbReference type="ChEBI" id="CHEBI:18420"/>
    </cofactor>
</comment>
<keyword evidence="6" id="KW-0479">Metal-binding</keyword>
<dbReference type="SUPFAM" id="SSF53613">
    <property type="entry name" value="Ribokinase-like"/>
    <property type="match status" value="1"/>
</dbReference>
<evidence type="ECO:0000256" key="11">
    <source>
        <dbReference type="ARBA" id="ARBA00022977"/>
    </source>
</evidence>
<dbReference type="eggNOG" id="ENOG502QS2M">
    <property type="taxonomic scope" value="Eukaryota"/>
</dbReference>
<dbReference type="NCBIfam" id="NF006830">
    <property type="entry name" value="PRK09355.1"/>
    <property type="match status" value="1"/>
</dbReference>
<evidence type="ECO:0000313" key="12">
    <source>
        <dbReference type="EMBL" id="EKX39095.1"/>
    </source>
</evidence>
<dbReference type="OMA" id="KRPLVHN"/>
<dbReference type="GO" id="GO:0005524">
    <property type="term" value="F:ATP binding"/>
    <property type="evidence" value="ECO:0007669"/>
    <property type="project" value="UniProtKB-KW"/>
</dbReference>
<dbReference type="Pfam" id="PF02110">
    <property type="entry name" value="HK"/>
    <property type="match status" value="1"/>
</dbReference>
<dbReference type="OrthoDB" id="4994at2759"/>
<keyword evidence="8" id="KW-0418">Kinase</keyword>
<dbReference type="PRINTS" id="PR01099">
    <property type="entry name" value="HYETHTZKNASE"/>
</dbReference>
<protein>
    <recommendedName>
        <fullName evidence="4">hydroxyethylthiazole kinase</fullName>
        <ecNumber evidence="4">2.7.1.50</ecNumber>
    </recommendedName>
</protein>
<dbReference type="EnsemblProtists" id="EKX39095">
    <property type="protein sequence ID" value="EKX39095"/>
    <property type="gene ID" value="GUITHDRAFT_89187"/>
</dbReference>
<dbReference type="GeneID" id="17295839"/>
<evidence type="ECO:0000256" key="7">
    <source>
        <dbReference type="ARBA" id="ARBA00022741"/>
    </source>
</evidence>
<dbReference type="HAMAP" id="MF_00228">
    <property type="entry name" value="Thz_kinase"/>
    <property type="match status" value="1"/>
</dbReference>
<dbReference type="GO" id="GO:0004417">
    <property type="term" value="F:hydroxyethylthiazole kinase activity"/>
    <property type="evidence" value="ECO:0007669"/>
    <property type="project" value="UniProtKB-EC"/>
</dbReference>
<keyword evidence="10" id="KW-0460">Magnesium</keyword>
<dbReference type="STRING" id="905079.L1ITD0"/>
<evidence type="ECO:0000256" key="10">
    <source>
        <dbReference type="ARBA" id="ARBA00022842"/>
    </source>
</evidence>
<keyword evidence="14" id="KW-1185">Reference proteome</keyword>
<keyword evidence="9" id="KW-0067">ATP-binding</keyword>
<evidence type="ECO:0000256" key="9">
    <source>
        <dbReference type="ARBA" id="ARBA00022840"/>
    </source>
</evidence>
<dbReference type="GO" id="GO:0000287">
    <property type="term" value="F:magnesium ion binding"/>
    <property type="evidence" value="ECO:0007669"/>
    <property type="project" value="InterPro"/>
</dbReference>
<dbReference type="EMBL" id="JH993042">
    <property type="protein sequence ID" value="EKX39095.1"/>
    <property type="molecule type" value="Genomic_DNA"/>
</dbReference>
<dbReference type="AlphaFoldDB" id="L1ITD0"/>
<name>L1ITD0_GUITC</name>